<evidence type="ECO:0000259" key="1">
    <source>
        <dbReference type="Pfam" id="PF12697"/>
    </source>
</evidence>
<feature type="domain" description="AB hydrolase-1" evidence="1">
    <location>
        <begin position="48"/>
        <end position="308"/>
    </location>
</feature>
<sequence>MPSILEEYEHHTSDRLPYSPTGYATWEWETTIHKINYLSLGSPTKPALLLIHGFGASSYHFRYNIPILARHYHVYALDLLGFGWSDKPIMDYDASVWRDQVVDFVREIVLPEGEEGSGEERMVAIAGNSLGGYTAAYASSDERIKHVVKGCILLNAAGRFRDPEATVEDTATPNPIVKSVSAAIQRFVIACSFIYTKQPARITQILKNVYPINNANVDSELVESIQTPALDPNAAEVFYRVITKNGSGPQAYVDDILKEMECPVLLAWGESDPWIKSAAADKMERLHAEISVDAGHCPHDENPEQVNKAILDFVDEIF</sequence>
<accession>B5YNN1</accession>
<dbReference type="PANTHER" id="PTHR46438">
    <property type="entry name" value="ALPHA/BETA-HYDROLASES SUPERFAMILY PROTEIN"/>
    <property type="match status" value="1"/>
</dbReference>
<evidence type="ECO:0000313" key="3">
    <source>
        <dbReference type="Proteomes" id="UP000001449"/>
    </source>
</evidence>
<dbReference type="Gene3D" id="3.40.50.1820">
    <property type="entry name" value="alpha/beta hydrolase"/>
    <property type="match status" value="1"/>
</dbReference>
<proteinExistence type="predicted"/>
<dbReference type="PaxDb" id="35128-Thaps35639"/>
<dbReference type="PANTHER" id="PTHR46438:SF2">
    <property type="entry name" value="ALPHA_BETA-HYDROLASES SUPERFAMILY PROTEIN"/>
    <property type="match status" value="1"/>
</dbReference>
<dbReference type="EMBL" id="CP001160">
    <property type="protein sequence ID" value="ACI64660.1"/>
    <property type="molecule type" value="Genomic_DNA"/>
</dbReference>
<dbReference type="InterPro" id="IPR000073">
    <property type="entry name" value="AB_hydrolase_1"/>
</dbReference>
<gene>
    <name evidence="2" type="ORF">THAPS_35639</name>
</gene>
<evidence type="ECO:0000313" key="2">
    <source>
        <dbReference type="EMBL" id="ACI64660.1"/>
    </source>
</evidence>
<reference evidence="2 3" key="1">
    <citation type="journal article" date="2004" name="Science">
        <title>The genome of the diatom Thalassiosira pseudonana: ecology, evolution, and metabolism.</title>
        <authorList>
            <person name="Armbrust E.V."/>
            <person name="Berges J.A."/>
            <person name="Bowler C."/>
            <person name="Green B.R."/>
            <person name="Martinez D."/>
            <person name="Putnam N.H."/>
            <person name="Zhou S."/>
            <person name="Allen A.E."/>
            <person name="Apt K.E."/>
            <person name="Bechner M."/>
            <person name="Brzezinski M.A."/>
            <person name="Chaal B.K."/>
            <person name="Chiovitti A."/>
            <person name="Davis A.K."/>
            <person name="Demarest M.S."/>
            <person name="Detter J.C."/>
            <person name="Glavina T."/>
            <person name="Goodstein D."/>
            <person name="Hadi M.Z."/>
            <person name="Hellsten U."/>
            <person name="Hildebrand M."/>
            <person name="Jenkins B.D."/>
            <person name="Jurka J."/>
            <person name="Kapitonov V.V."/>
            <person name="Kroger N."/>
            <person name="Lau W.W."/>
            <person name="Lane T.W."/>
            <person name="Larimer F.W."/>
            <person name="Lippmeier J.C."/>
            <person name="Lucas S."/>
            <person name="Medina M."/>
            <person name="Montsant A."/>
            <person name="Obornik M."/>
            <person name="Parker M.S."/>
            <person name="Palenik B."/>
            <person name="Pazour G.J."/>
            <person name="Richardson P.M."/>
            <person name="Rynearson T.A."/>
            <person name="Saito M.A."/>
            <person name="Schwartz D.C."/>
            <person name="Thamatrakoln K."/>
            <person name="Valentin K."/>
            <person name="Vardi A."/>
            <person name="Wilkerson F.P."/>
            <person name="Rokhsar D.S."/>
        </authorList>
    </citation>
    <scope>NUCLEOTIDE SEQUENCE [LARGE SCALE GENOMIC DNA]</scope>
    <source>
        <strain evidence="2 3">CCMP1335</strain>
    </source>
</reference>
<dbReference type="RefSeq" id="XP_002295943.1">
    <property type="nucleotide sequence ID" value="XM_002295907.1"/>
</dbReference>
<reference evidence="2 3" key="2">
    <citation type="journal article" date="2008" name="Nature">
        <title>The Phaeodactylum genome reveals the evolutionary history of diatom genomes.</title>
        <authorList>
            <person name="Bowler C."/>
            <person name="Allen A.E."/>
            <person name="Badger J.H."/>
            <person name="Grimwood J."/>
            <person name="Jabbari K."/>
            <person name="Kuo A."/>
            <person name="Maheswari U."/>
            <person name="Martens C."/>
            <person name="Maumus F."/>
            <person name="Otillar R.P."/>
            <person name="Rayko E."/>
            <person name="Salamov A."/>
            <person name="Vandepoele K."/>
            <person name="Beszteri B."/>
            <person name="Gruber A."/>
            <person name="Heijde M."/>
            <person name="Katinka M."/>
            <person name="Mock T."/>
            <person name="Valentin K."/>
            <person name="Verret F."/>
            <person name="Berges J.A."/>
            <person name="Brownlee C."/>
            <person name="Cadoret J.P."/>
            <person name="Chiovitti A."/>
            <person name="Choi C.J."/>
            <person name="Coesel S."/>
            <person name="De Martino A."/>
            <person name="Detter J.C."/>
            <person name="Durkin C."/>
            <person name="Falciatore A."/>
            <person name="Fournet J."/>
            <person name="Haruta M."/>
            <person name="Huysman M.J."/>
            <person name="Jenkins B.D."/>
            <person name="Jiroutova K."/>
            <person name="Jorgensen R.E."/>
            <person name="Joubert Y."/>
            <person name="Kaplan A."/>
            <person name="Kroger N."/>
            <person name="Kroth P.G."/>
            <person name="La Roche J."/>
            <person name="Lindquist E."/>
            <person name="Lommer M."/>
            <person name="Martin-Jezequel V."/>
            <person name="Lopez P.J."/>
            <person name="Lucas S."/>
            <person name="Mangogna M."/>
            <person name="McGinnis K."/>
            <person name="Medlin L.K."/>
            <person name="Montsant A."/>
            <person name="Oudot-Le Secq M.P."/>
            <person name="Napoli C."/>
            <person name="Obornik M."/>
            <person name="Parker M.S."/>
            <person name="Petit J.L."/>
            <person name="Porcel B.M."/>
            <person name="Poulsen N."/>
            <person name="Robison M."/>
            <person name="Rychlewski L."/>
            <person name="Rynearson T.A."/>
            <person name="Schmutz J."/>
            <person name="Shapiro H."/>
            <person name="Siaut M."/>
            <person name="Stanley M."/>
            <person name="Sussman M.R."/>
            <person name="Taylor A.R."/>
            <person name="Vardi A."/>
            <person name="von Dassow P."/>
            <person name="Vyverman W."/>
            <person name="Willis A."/>
            <person name="Wyrwicz L.S."/>
            <person name="Rokhsar D.S."/>
            <person name="Weissenbach J."/>
            <person name="Armbrust E.V."/>
            <person name="Green B.R."/>
            <person name="Van de Peer Y."/>
            <person name="Grigoriev I.V."/>
        </authorList>
    </citation>
    <scope>NUCLEOTIDE SEQUENCE [LARGE SCALE GENOMIC DNA]</scope>
    <source>
        <strain evidence="2 3">CCMP1335</strain>
    </source>
</reference>
<name>B5YNN1_THAPS</name>
<dbReference type="GeneID" id="7447159"/>
<dbReference type="STRING" id="35128.B5YNN1"/>
<dbReference type="OMA" id="YTKQPAR"/>
<dbReference type="KEGG" id="tps:THAPS_35639"/>
<dbReference type="InterPro" id="IPR029058">
    <property type="entry name" value="AB_hydrolase_fold"/>
</dbReference>
<dbReference type="AlphaFoldDB" id="B5YNN1"/>
<dbReference type="SUPFAM" id="SSF53474">
    <property type="entry name" value="alpha/beta-Hydrolases"/>
    <property type="match status" value="1"/>
</dbReference>
<protein>
    <recommendedName>
        <fullName evidence="1">AB hydrolase-1 domain-containing protein</fullName>
    </recommendedName>
</protein>
<dbReference type="HOGENOM" id="CLU_020336_13_4_1"/>
<dbReference type="PRINTS" id="PR00111">
    <property type="entry name" value="ABHYDROLASE"/>
</dbReference>
<dbReference type="Pfam" id="PF12697">
    <property type="entry name" value="Abhydrolase_6"/>
    <property type="match status" value="1"/>
</dbReference>
<keyword evidence="3" id="KW-1185">Reference proteome</keyword>
<dbReference type="eggNOG" id="KOG1454">
    <property type="taxonomic scope" value="Eukaryota"/>
</dbReference>
<organism evidence="2 3">
    <name type="scientific">Thalassiosira pseudonana</name>
    <name type="common">Marine diatom</name>
    <name type="synonym">Cyclotella nana</name>
    <dbReference type="NCBI Taxonomy" id="35128"/>
    <lineage>
        <taxon>Eukaryota</taxon>
        <taxon>Sar</taxon>
        <taxon>Stramenopiles</taxon>
        <taxon>Ochrophyta</taxon>
        <taxon>Bacillariophyta</taxon>
        <taxon>Coscinodiscophyceae</taxon>
        <taxon>Thalassiosirophycidae</taxon>
        <taxon>Thalassiosirales</taxon>
        <taxon>Thalassiosiraceae</taxon>
        <taxon>Thalassiosira</taxon>
    </lineage>
</organism>
<dbReference type="InParanoid" id="B5YNN1"/>
<dbReference type="Proteomes" id="UP000001449">
    <property type="component" value="Chromosome 7"/>
</dbReference>
<dbReference type="FunFam" id="3.40.50.1820:FF:000150">
    <property type="entry name" value="Alpha/beta fold hydrolase"/>
    <property type="match status" value="1"/>
</dbReference>